<comment type="caution">
    <text evidence="1">The sequence shown here is derived from an EMBL/GenBank/DDBJ whole genome shotgun (WGS) entry which is preliminary data.</text>
</comment>
<dbReference type="Proteomes" id="UP000712600">
    <property type="component" value="Unassembled WGS sequence"/>
</dbReference>
<organism evidence="1 2">
    <name type="scientific">Brassica cretica</name>
    <name type="common">Mustard</name>
    <dbReference type="NCBI Taxonomy" id="69181"/>
    <lineage>
        <taxon>Eukaryota</taxon>
        <taxon>Viridiplantae</taxon>
        <taxon>Streptophyta</taxon>
        <taxon>Embryophyta</taxon>
        <taxon>Tracheophyta</taxon>
        <taxon>Spermatophyta</taxon>
        <taxon>Magnoliopsida</taxon>
        <taxon>eudicotyledons</taxon>
        <taxon>Gunneridae</taxon>
        <taxon>Pentapetalae</taxon>
        <taxon>rosids</taxon>
        <taxon>malvids</taxon>
        <taxon>Brassicales</taxon>
        <taxon>Brassicaceae</taxon>
        <taxon>Brassiceae</taxon>
        <taxon>Brassica</taxon>
    </lineage>
</organism>
<evidence type="ECO:0000313" key="1">
    <source>
        <dbReference type="EMBL" id="KAF3557572.1"/>
    </source>
</evidence>
<dbReference type="AlphaFoldDB" id="A0A8S9QUS9"/>
<protein>
    <submittedName>
        <fullName evidence="1">Uncharacterized protein</fullName>
    </submittedName>
</protein>
<gene>
    <name evidence="1" type="ORF">F2Q69_00016764</name>
</gene>
<reference evidence="1" key="1">
    <citation type="submission" date="2019-12" db="EMBL/GenBank/DDBJ databases">
        <title>Genome sequencing and annotation of Brassica cretica.</title>
        <authorList>
            <person name="Studholme D.J."/>
            <person name="Sarris P."/>
        </authorList>
    </citation>
    <scope>NUCLEOTIDE SEQUENCE</scope>
    <source>
        <strain evidence="1">PFS-109/04</strain>
        <tissue evidence="1">Leaf</tissue>
    </source>
</reference>
<accession>A0A8S9QUS9</accession>
<evidence type="ECO:0000313" key="2">
    <source>
        <dbReference type="Proteomes" id="UP000712600"/>
    </source>
</evidence>
<dbReference type="EMBL" id="QGKX02000996">
    <property type="protein sequence ID" value="KAF3557572.1"/>
    <property type="molecule type" value="Genomic_DNA"/>
</dbReference>
<name>A0A8S9QUS9_BRACR</name>
<proteinExistence type="predicted"/>
<sequence>MDGDLLAHVLAAPEKLNMKEESEIKDQKCLKEAEENVDMELGNEAEGKVSKILEDGIFGERVKGDATLSKIHTNNQDGLQRKAVPGKELQVEFEELPVSMDARQRVSARGGAAETHEQLTQRYYVVG</sequence>